<dbReference type="EMBL" id="PREU01000006">
    <property type="protein sequence ID" value="PPA75310.1"/>
    <property type="molecule type" value="Genomic_DNA"/>
</dbReference>
<gene>
    <name evidence="2" type="ORF">C4E15_14450</name>
</gene>
<keyword evidence="1" id="KW-0812">Transmembrane</keyword>
<dbReference type="Proteomes" id="UP000239990">
    <property type="component" value="Unassembled WGS sequence"/>
</dbReference>
<dbReference type="AlphaFoldDB" id="A0A2S5GQD0"/>
<keyword evidence="1" id="KW-0472">Membrane</keyword>
<feature type="transmembrane region" description="Helical" evidence="1">
    <location>
        <begin position="50"/>
        <end position="74"/>
    </location>
</feature>
<name>A0A2S5GQD0_9BURK</name>
<accession>A0A2S5GQD0</accession>
<evidence type="ECO:0000313" key="2">
    <source>
        <dbReference type="EMBL" id="PPA75310.1"/>
    </source>
</evidence>
<protein>
    <submittedName>
        <fullName evidence="2">Uncharacterized protein</fullName>
    </submittedName>
</protein>
<evidence type="ECO:0000313" key="3">
    <source>
        <dbReference type="Proteomes" id="UP000239990"/>
    </source>
</evidence>
<proteinExistence type="predicted"/>
<evidence type="ECO:0000256" key="1">
    <source>
        <dbReference type="SAM" id="Phobius"/>
    </source>
</evidence>
<organism evidence="2 3">
    <name type="scientific">Achromobacter spanius</name>
    <dbReference type="NCBI Taxonomy" id="217203"/>
    <lineage>
        <taxon>Bacteria</taxon>
        <taxon>Pseudomonadati</taxon>
        <taxon>Pseudomonadota</taxon>
        <taxon>Betaproteobacteria</taxon>
        <taxon>Burkholderiales</taxon>
        <taxon>Alcaligenaceae</taxon>
        <taxon>Achromobacter</taxon>
    </lineage>
</organism>
<dbReference type="OrthoDB" id="8667022at2"/>
<reference evidence="2 3" key="1">
    <citation type="submission" date="2018-02" db="EMBL/GenBank/DDBJ databases">
        <title>Draft Genome of Achromobacter spanius stain 6.</title>
        <authorList>
            <person name="Gunasekera T.S."/>
            <person name="Radwan O."/>
            <person name="Ruiz O.N."/>
        </authorList>
    </citation>
    <scope>NUCLEOTIDE SEQUENCE [LARGE SCALE GENOMIC DNA]</scope>
    <source>
        <strain evidence="2 3">6</strain>
    </source>
</reference>
<keyword evidence="1" id="KW-1133">Transmembrane helix</keyword>
<dbReference type="RefSeq" id="WP_104144003.1">
    <property type="nucleotide sequence ID" value="NZ_PREU01000006.1"/>
</dbReference>
<comment type="caution">
    <text evidence="2">The sequence shown here is derived from an EMBL/GenBank/DDBJ whole genome shotgun (WGS) entry which is preliminary data.</text>
</comment>
<sequence length="78" mass="8460">MNAITATAPAARRRKLPSITQAVCKLTNLIAPRDHAGRGNWSQDADIPPVWAWAAGISFAAFVLFGRQILGWLLSFAI</sequence>